<proteinExistence type="predicted"/>
<evidence type="ECO:0000313" key="1">
    <source>
        <dbReference type="EMBL" id="SFE10189.1"/>
    </source>
</evidence>
<accession>A0A1I1XSG2</accession>
<dbReference type="RefSeq" id="WP_093912570.1">
    <property type="nucleotide sequence ID" value="NZ_FONL01000001.1"/>
</dbReference>
<sequence>MDFNKEQTNSALPVKRIELTFSTTIDMSEIYFNLGMYHKSTLSKCPTLFCGLKLWDNYDYIVTVLDNTPILVYTREGLSNKDVLKIMNGDTKEYIGVEMDWPVDLPCPYNTNYDISKFYLVGAKLAKSMNVRCPHIFLKNTPPACAKDMKGLNSYGPDIYGKTTQIDIFETPKYHQIDLLETLAHEMRHCWQHEYFPRKYFTKYKFYTDFSAGRKKDYYLQPAELDAYAYALRFLRAATGYDYPSNLTIPGLNRKIEKYAKTLDASLFEPLEGLLVN</sequence>
<dbReference type="Proteomes" id="UP000198896">
    <property type="component" value="Unassembled WGS sequence"/>
</dbReference>
<evidence type="ECO:0000313" key="2">
    <source>
        <dbReference type="Proteomes" id="UP000198896"/>
    </source>
</evidence>
<keyword evidence="2" id="KW-1185">Reference proteome</keyword>
<name>A0A1I1XSG2_9FIRM</name>
<protein>
    <submittedName>
        <fullName evidence="1">Uncharacterized protein</fullName>
    </submittedName>
</protein>
<reference evidence="1 2" key="1">
    <citation type="submission" date="2016-10" db="EMBL/GenBank/DDBJ databases">
        <authorList>
            <person name="de Groot N.N."/>
        </authorList>
    </citation>
    <scope>NUCLEOTIDE SEQUENCE [LARGE SCALE GENOMIC DNA]</scope>
    <source>
        <strain evidence="1 2">DSM 9236</strain>
    </source>
</reference>
<gene>
    <name evidence="1" type="ORF">SAMN05216245_101398</name>
</gene>
<organism evidence="1 2">
    <name type="scientific">Succiniclasticum ruminis DSM 9236</name>
    <dbReference type="NCBI Taxonomy" id="1123323"/>
    <lineage>
        <taxon>Bacteria</taxon>
        <taxon>Bacillati</taxon>
        <taxon>Bacillota</taxon>
        <taxon>Negativicutes</taxon>
        <taxon>Acidaminococcales</taxon>
        <taxon>Acidaminococcaceae</taxon>
        <taxon>Succiniclasticum</taxon>
    </lineage>
</organism>
<dbReference type="EMBL" id="FONL01000001">
    <property type="protein sequence ID" value="SFE10189.1"/>
    <property type="molecule type" value="Genomic_DNA"/>
</dbReference>
<dbReference type="AlphaFoldDB" id="A0A1I1XSG2"/>